<dbReference type="Proteomes" id="UP000324632">
    <property type="component" value="Chromosome 17"/>
</dbReference>
<protein>
    <submittedName>
        <fullName evidence="1">O-acetyl-ADP-ribose deacetylase MACROD1</fullName>
    </submittedName>
</protein>
<dbReference type="SUPFAM" id="SSF52949">
    <property type="entry name" value="Macro domain-like"/>
    <property type="match status" value="1"/>
</dbReference>
<keyword evidence="2" id="KW-1185">Reference proteome</keyword>
<gene>
    <name evidence="1" type="ORF">E1301_Tti004018</name>
</gene>
<organism evidence="1 2">
    <name type="scientific">Triplophysa tibetana</name>
    <dbReference type="NCBI Taxonomy" id="1572043"/>
    <lineage>
        <taxon>Eukaryota</taxon>
        <taxon>Metazoa</taxon>
        <taxon>Chordata</taxon>
        <taxon>Craniata</taxon>
        <taxon>Vertebrata</taxon>
        <taxon>Euteleostomi</taxon>
        <taxon>Actinopterygii</taxon>
        <taxon>Neopterygii</taxon>
        <taxon>Teleostei</taxon>
        <taxon>Ostariophysi</taxon>
        <taxon>Cypriniformes</taxon>
        <taxon>Nemacheilidae</taxon>
        <taxon>Triplophysa</taxon>
    </lineage>
</organism>
<reference evidence="1 2" key="1">
    <citation type="journal article" date="2019" name="Mol. Ecol. Resour.">
        <title>Chromosome-level genome assembly of Triplophysa tibetana, a fish adapted to the harsh high-altitude environment of the Tibetan Plateau.</title>
        <authorList>
            <person name="Yang X."/>
            <person name="Liu H."/>
            <person name="Ma Z."/>
            <person name="Zou Y."/>
            <person name="Zou M."/>
            <person name="Mao Y."/>
            <person name="Li X."/>
            <person name="Wang H."/>
            <person name="Chen T."/>
            <person name="Wang W."/>
            <person name="Yang R."/>
        </authorList>
    </citation>
    <scope>NUCLEOTIDE SEQUENCE [LARGE SCALE GENOMIC DNA]</scope>
    <source>
        <strain evidence="1">TTIB1903HZAU</strain>
        <tissue evidence="1">Muscle</tissue>
    </source>
</reference>
<dbReference type="Gene3D" id="3.40.220.10">
    <property type="entry name" value="Leucine Aminopeptidase, subunit E, domain 1"/>
    <property type="match status" value="1"/>
</dbReference>
<proteinExistence type="predicted"/>
<evidence type="ECO:0000313" key="1">
    <source>
        <dbReference type="EMBL" id="KAA0709557.1"/>
    </source>
</evidence>
<name>A0A5A9NMY0_9TELE</name>
<evidence type="ECO:0000313" key="2">
    <source>
        <dbReference type="Proteomes" id="UP000324632"/>
    </source>
</evidence>
<dbReference type="AlphaFoldDB" id="A0A5A9NMY0"/>
<dbReference type="EMBL" id="SOYY01000017">
    <property type="protein sequence ID" value="KAA0709557.1"/>
    <property type="molecule type" value="Genomic_DNA"/>
</dbReference>
<accession>A0A5A9NMY0</accession>
<dbReference type="InterPro" id="IPR043472">
    <property type="entry name" value="Macro_dom-like"/>
</dbReference>
<sequence length="204" mass="22160">MAFQMSKLASLAKLSKSGGLISNNVKFLSKFAHGLSERTFYTAGKQSANIKVLHPQGVAHKAERWEKVYTTSKSLHTMSGRTVKIALGAVGVTAAVIATLRTSTLHAMNARPDLNLDSDTTDWKEAKSNSSCKPLFKANEKLNMKISLFSGDITKLEIDAIANAAESFIKAPRYVAQKHISTLSQQNSPTHLGEAAVMKNEREA</sequence>
<comment type="caution">
    <text evidence="1">The sequence shown here is derived from an EMBL/GenBank/DDBJ whole genome shotgun (WGS) entry which is preliminary data.</text>
</comment>